<reference evidence="3" key="1">
    <citation type="submission" date="2021-05" db="EMBL/GenBank/DDBJ databases">
        <title>The genome of the haptophyte Pavlova lutheri (Diacronema luteri, Pavlovales) - a model for lipid biosynthesis in eukaryotic algae.</title>
        <authorList>
            <person name="Hulatt C.J."/>
            <person name="Posewitz M.C."/>
        </authorList>
    </citation>
    <scope>NUCLEOTIDE SEQUENCE</scope>
    <source>
        <strain evidence="3">NIVA-4/92</strain>
    </source>
</reference>
<organism evidence="3 4">
    <name type="scientific">Diacronema lutheri</name>
    <name type="common">Unicellular marine alga</name>
    <name type="synonym">Monochrysis lutheri</name>
    <dbReference type="NCBI Taxonomy" id="2081491"/>
    <lineage>
        <taxon>Eukaryota</taxon>
        <taxon>Haptista</taxon>
        <taxon>Haptophyta</taxon>
        <taxon>Pavlovophyceae</taxon>
        <taxon>Pavlovales</taxon>
        <taxon>Pavlovaceae</taxon>
        <taxon>Diacronema</taxon>
    </lineage>
</organism>
<evidence type="ECO:0000313" key="3">
    <source>
        <dbReference type="EMBL" id="KAG8463244.1"/>
    </source>
</evidence>
<evidence type="ECO:0000256" key="1">
    <source>
        <dbReference type="SAM" id="MobiDB-lite"/>
    </source>
</evidence>
<keyword evidence="2" id="KW-0812">Transmembrane</keyword>
<feature type="compositionally biased region" description="Basic and acidic residues" evidence="1">
    <location>
        <begin position="18"/>
        <end position="31"/>
    </location>
</feature>
<dbReference type="Proteomes" id="UP000751190">
    <property type="component" value="Unassembled WGS sequence"/>
</dbReference>
<keyword evidence="2" id="KW-0472">Membrane</keyword>
<feature type="transmembrane region" description="Helical" evidence="2">
    <location>
        <begin position="41"/>
        <end position="63"/>
    </location>
</feature>
<keyword evidence="2" id="KW-1133">Transmembrane helix</keyword>
<evidence type="ECO:0000256" key="2">
    <source>
        <dbReference type="SAM" id="Phobius"/>
    </source>
</evidence>
<gene>
    <name evidence="3" type="ORF">KFE25_011241</name>
</gene>
<feature type="compositionally biased region" description="Basic and acidic residues" evidence="1">
    <location>
        <begin position="1"/>
        <end position="10"/>
    </location>
</feature>
<keyword evidence="4" id="KW-1185">Reference proteome</keyword>
<feature type="transmembrane region" description="Helical" evidence="2">
    <location>
        <begin position="375"/>
        <end position="396"/>
    </location>
</feature>
<feature type="region of interest" description="Disordered" evidence="1">
    <location>
        <begin position="1"/>
        <end position="31"/>
    </location>
</feature>
<evidence type="ECO:0000313" key="4">
    <source>
        <dbReference type="Proteomes" id="UP000751190"/>
    </source>
</evidence>
<dbReference type="AlphaFoldDB" id="A0A8J5XET0"/>
<accession>A0A8J5XET0</accession>
<sequence length="442" mass="48688">MAATGKRDAPPRSSRRSTRADSVDGADADRPKPTPTGDLCLTLLLALICVGSIAFMSFVVSLAEFRPTIVPRASAIVELINNTTQVDDVATVASEINAPTELKMKLLAIYLANGIELGSRLPVFGDVPLSSALDGNLTSQMTERRIYTNTECDPDGDGEIGDCDITTEWKFPNQVLRWLDLLLDSDALMREMNPYRHYIRPGEYRYVVLQTCLQNLQNGSNFAFQGGAMSRPFYFRTHGCFHIATPLPESIQVGDGDELTVTLTYRLDETIATFSLSDNSSISDEYTCYRNTAARTATCIFLPAFVPTTRFSMQYPLRLGNSTAVRQAASDDALSPVLTPLERYDRFCSVKWVLGARRNARLCIWPSSEWRLAELLILLVAMSFLGMGFIIVSSTLEYLWQTGSAPTIAWALKGEATRLAVSPTKLKMQPGHASSSKGDKGM</sequence>
<comment type="caution">
    <text evidence="3">The sequence shown here is derived from an EMBL/GenBank/DDBJ whole genome shotgun (WGS) entry which is preliminary data.</text>
</comment>
<proteinExistence type="predicted"/>
<dbReference type="EMBL" id="JAGTXO010000017">
    <property type="protein sequence ID" value="KAG8463244.1"/>
    <property type="molecule type" value="Genomic_DNA"/>
</dbReference>
<protein>
    <submittedName>
        <fullName evidence="3">Uncharacterized protein</fullName>
    </submittedName>
</protein>
<name>A0A8J5XET0_DIALT</name>